<dbReference type="Gene3D" id="1.10.10.10">
    <property type="entry name" value="Winged helix-like DNA-binding domain superfamily/Winged helix DNA-binding domain"/>
    <property type="match status" value="1"/>
</dbReference>
<dbReference type="AlphaFoldDB" id="A0A0L8L4C2"/>
<proteinExistence type="predicted"/>
<name>A0A0L8L4C2_9ACTN</name>
<dbReference type="SMART" id="SM01012">
    <property type="entry name" value="ANTAR"/>
    <property type="match status" value="1"/>
</dbReference>
<dbReference type="PROSITE" id="PS50921">
    <property type="entry name" value="ANTAR"/>
    <property type="match status" value="1"/>
</dbReference>
<dbReference type="InterPro" id="IPR036388">
    <property type="entry name" value="WH-like_DNA-bd_sf"/>
</dbReference>
<comment type="caution">
    <text evidence="3">The sequence shown here is derived from an EMBL/GenBank/DDBJ whole genome shotgun (WGS) entry which is preliminary data.</text>
</comment>
<reference evidence="4" key="1">
    <citation type="submission" date="2015-07" db="EMBL/GenBank/DDBJ databases">
        <authorList>
            <person name="Ju K.-S."/>
            <person name="Doroghazi J.R."/>
            <person name="Metcalf W.W."/>
        </authorList>
    </citation>
    <scope>NUCLEOTIDE SEQUENCE [LARGE SCALE GENOMIC DNA]</scope>
    <source>
        <strain evidence="4">NRRL 2290</strain>
    </source>
</reference>
<dbReference type="Proteomes" id="UP000037251">
    <property type="component" value="Unassembled WGS sequence"/>
</dbReference>
<evidence type="ECO:0000256" key="1">
    <source>
        <dbReference type="SAM" id="MobiDB-lite"/>
    </source>
</evidence>
<keyword evidence="4" id="KW-1185">Reference proteome</keyword>
<dbReference type="GO" id="GO:0003723">
    <property type="term" value="F:RNA binding"/>
    <property type="evidence" value="ECO:0007669"/>
    <property type="project" value="InterPro"/>
</dbReference>
<protein>
    <recommendedName>
        <fullName evidence="2">ANTAR domain-containing protein</fullName>
    </recommendedName>
</protein>
<dbReference type="InterPro" id="IPR005561">
    <property type="entry name" value="ANTAR"/>
</dbReference>
<dbReference type="InterPro" id="IPR011006">
    <property type="entry name" value="CheY-like_superfamily"/>
</dbReference>
<evidence type="ECO:0000259" key="2">
    <source>
        <dbReference type="PROSITE" id="PS50921"/>
    </source>
</evidence>
<dbReference type="STRING" id="67356.AQJ84_27360"/>
<dbReference type="eggNOG" id="COG3707">
    <property type="taxonomic scope" value="Bacteria"/>
</dbReference>
<feature type="region of interest" description="Disordered" evidence="1">
    <location>
        <begin position="89"/>
        <end position="114"/>
    </location>
</feature>
<evidence type="ECO:0000313" key="4">
    <source>
        <dbReference type="Proteomes" id="UP000037251"/>
    </source>
</evidence>
<organism evidence="3 4">
    <name type="scientific">Streptomyces resistomycificus</name>
    <dbReference type="NCBI Taxonomy" id="67356"/>
    <lineage>
        <taxon>Bacteria</taxon>
        <taxon>Bacillati</taxon>
        <taxon>Actinomycetota</taxon>
        <taxon>Actinomycetes</taxon>
        <taxon>Kitasatosporales</taxon>
        <taxon>Streptomycetaceae</taxon>
        <taxon>Streptomyces</taxon>
        <taxon>Streptomyces aurantiacus group</taxon>
    </lineage>
</organism>
<dbReference type="PATRIC" id="fig|67356.5.peg.5238"/>
<gene>
    <name evidence="3" type="ORF">ADK37_24570</name>
</gene>
<dbReference type="SUPFAM" id="SSF52172">
    <property type="entry name" value="CheY-like"/>
    <property type="match status" value="1"/>
</dbReference>
<evidence type="ECO:0000313" key="3">
    <source>
        <dbReference type="EMBL" id="KOG33058.1"/>
    </source>
</evidence>
<feature type="domain" description="ANTAR" evidence="2">
    <location>
        <begin position="19"/>
        <end position="80"/>
    </location>
</feature>
<dbReference type="EMBL" id="LGUS01000176">
    <property type="protein sequence ID" value="KOG33058.1"/>
    <property type="molecule type" value="Genomic_DNA"/>
</dbReference>
<dbReference type="Pfam" id="PF03861">
    <property type="entry name" value="ANTAR"/>
    <property type="match status" value="1"/>
</dbReference>
<accession>A0A0L8L4C2</accession>
<sequence length="114" mass="12298">MTTSREQRPHDGGMRDAAVARLEQENAQLRQAVDSHATVDQAIGVLVAAHRLPPAAGFELLREVSQHTNIKLHTVAEAVIAWALGQPLPGPVGRELDAAVQRRPHRAEAPDQPG</sequence>
<dbReference type="RefSeq" id="WP_078631903.1">
    <property type="nucleotide sequence ID" value="NZ_KL575601.1"/>
</dbReference>
<dbReference type="OrthoDB" id="4258820at2"/>